<dbReference type="EMBL" id="BAHD01000083">
    <property type="protein sequence ID" value="GAB97814.1"/>
    <property type="molecule type" value="Genomic_DNA"/>
</dbReference>
<dbReference type="eggNOG" id="ENOG502ZVAX">
    <property type="taxonomic scope" value="Bacteria"/>
</dbReference>
<dbReference type="Proteomes" id="UP000008366">
    <property type="component" value="Unassembled WGS sequence"/>
</dbReference>
<evidence type="ECO:0008006" key="3">
    <source>
        <dbReference type="Google" id="ProtNLM"/>
    </source>
</evidence>
<sequence length="198" mass="20564">MDGMSFRSGAPGQALPSELTRAIERAGYYPALVGDVVRTALAHDVVASHLVHQETTFDHDTVRRHVTVLVLTDTRLIVVHADDDVEGGGPGAATATSESVPLGGVRGVMLTHVVADPASYVPGRLGHEVTVTIGWGSVSRIDLLPATCGDPQCDADHGYEGSLTADDISVRVSAVADGEEALTQAMAFANALQAATAR</sequence>
<reference evidence="1 2" key="1">
    <citation type="submission" date="2012-08" db="EMBL/GenBank/DDBJ databases">
        <title>Whole genome shotgun sequence of Kineosphaera limosa NBRC 100340.</title>
        <authorList>
            <person name="Yoshida I."/>
            <person name="Isaki S."/>
            <person name="Hosoyama A."/>
            <person name="Tsuchikane K."/>
            <person name="Katsumata H."/>
            <person name="Ando Y."/>
            <person name="Ohji S."/>
            <person name="Hamada M."/>
            <person name="Tamura T."/>
            <person name="Yamazoe A."/>
            <person name="Yamazaki S."/>
            <person name="Fujita N."/>
        </authorList>
    </citation>
    <scope>NUCLEOTIDE SEQUENCE [LARGE SCALE GENOMIC DNA]</scope>
    <source>
        <strain evidence="1 2">NBRC 100340</strain>
    </source>
</reference>
<evidence type="ECO:0000313" key="1">
    <source>
        <dbReference type="EMBL" id="GAB97814.1"/>
    </source>
</evidence>
<keyword evidence="2" id="KW-1185">Reference proteome</keyword>
<protein>
    <recommendedName>
        <fullName evidence="3">Phosphodiesterase</fullName>
    </recommendedName>
</protein>
<comment type="caution">
    <text evidence="1">The sequence shown here is derived from an EMBL/GenBank/DDBJ whole genome shotgun (WGS) entry which is preliminary data.</text>
</comment>
<dbReference type="InterPro" id="IPR046040">
    <property type="entry name" value="DUF5998"/>
</dbReference>
<gene>
    <name evidence="1" type="ORF">KILIM_083_00100</name>
</gene>
<dbReference type="RefSeq" id="WP_006594346.1">
    <property type="nucleotide sequence ID" value="NZ_BAHD01000083.1"/>
</dbReference>
<dbReference type="STRING" id="1184609.KILIM_083_00100"/>
<dbReference type="Pfam" id="PF19461">
    <property type="entry name" value="DUF5998"/>
    <property type="match status" value="1"/>
</dbReference>
<dbReference type="AlphaFoldDB" id="K6XG83"/>
<accession>K6XG83</accession>
<proteinExistence type="predicted"/>
<evidence type="ECO:0000313" key="2">
    <source>
        <dbReference type="Proteomes" id="UP000008366"/>
    </source>
</evidence>
<name>K6XG83_9MICO</name>
<organism evidence="1 2">
    <name type="scientific">Kineosphaera limosa NBRC 100340</name>
    <dbReference type="NCBI Taxonomy" id="1184609"/>
    <lineage>
        <taxon>Bacteria</taxon>
        <taxon>Bacillati</taxon>
        <taxon>Actinomycetota</taxon>
        <taxon>Actinomycetes</taxon>
        <taxon>Micrococcales</taxon>
        <taxon>Dermatophilaceae</taxon>
        <taxon>Kineosphaera</taxon>
    </lineage>
</organism>